<organism evidence="1 2">
    <name type="scientific">Phytophthora pseudosyringae</name>
    <dbReference type="NCBI Taxonomy" id="221518"/>
    <lineage>
        <taxon>Eukaryota</taxon>
        <taxon>Sar</taxon>
        <taxon>Stramenopiles</taxon>
        <taxon>Oomycota</taxon>
        <taxon>Peronosporomycetes</taxon>
        <taxon>Peronosporales</taxon>
        <taxon>Peronosporaceae</taxon>
        <taxon>Phytophthora</taxon>
    </lineage>
</organism>
<keyword evidence="2" id="KW-1185">Reference proteome</keyword>
<dbReference type="AlphaFoldDB" id="A0A8T1VRZ1"/>
<proteinExistence type="predicted"/>
<evidence type="ECO:0000313" key="1">
    <source>
        <dbReference type="EMBL" id="KAG7382813.1"/>
    </source>
</evidence>
<evidence type="ECO:0000313" key="2">
    <source>
        <dbReference type="Proteomes" id="UP000694044"/>
    </source>
</evidence>
<dbReference type="Proteomes" id="UP000694044">
    <property type="component" value="Unassembled WGS sequence"/>
</dbReference>
<gene>
    <name evidence="1" type="ORF">PHYPSEUDO_004321</name>
</gene>
<accession>A0A8T1VRZ1</accession>
<comment type="caution">
    <text evidence="1">The sequence shown here is derived from an EMBL/GenBank/DDBJ whole genome shotgun (WGS) entry which is preliminary data.</text>
</comment>
<dbReference type="EMBL" id="JAGDFM010000196">
    <property type="protein sequence ID" value="KAG7382813.1"/>
    <property type="molecule type" value="Genomic_DNA"/>
</dbReference>
<dbReference type="OrthoDB" id="89347at2759"/>
<protein>
    <submittedName>
        <fullName evidence="1">Uncharacterized protein</fullName>
    </submittedName>
</protein>
<name>A0A8T1VRZ1_9STRA</name>
<sequence length="167" mass="18640">MEPMRRPGDPPTGYESGFIKESALLSEPTIESALFGVTLQWNSKSIHEFVRVANTERIDNQPPVWMSQPRGHITEQVLKSDVMAYLAGVSGGLTRENDLAPNTLQQHWNITKRFAHIEDEDFVQACMARLGPGAYFAAVLVRFEGPGFGAQPACFMPPPRPKRQVFL</sequence>
<reference evidence="1" key="1">
    <citation type="submission" date="2021-02" db="EMBL/GenBank/DDBJ databases">
        <authorList>
            <person name="Palmer J.M."/>
        </authorList>
    </citation>
    <scope>NUCLEOTIDE SEQUENCE</scope>
    <source>
        <strain evidence="1">SCRP734</strain>
    </source>
</reference>